<dbReference type="EMBL" id="MU069853">
    <property type="protein sequence ID" value="KAF5832730.1"/>
    <property type="molecule type" value="Genomic_DNA"/>
</dbReference>
<gene>
    <name evidence="1" type="ORF">DUNSADRAFT_11280</name>
</gene>
<protein>
    <recommendedName>
        <fullName evidence="3">Secreted protein</fullName>
    </recommendedName>
</protein>
<name>A0ABQ7GDQ1_DUNSA</name>
<accession>A0ABQ7GDQ1</accession>
<dbReference type="Proteomes" id="UP000815325">
    <property type="component" value="Unassembled WGS sequence"/>
</dbReference>
<reference evidence="1" key="1">
    <citation type="submission" date="2017-08" db="EMBL/GenBank/DDBJ databases">
        <authorList>
            <person name="Polle J.E."/>
            <person name="Barry K."/>
            <person name="Cushman J."/>
            <person name="Schmutz J."/>
            <person name="Tran D."/>
            <person name="Hathwaick L.T."/>
            <person name="Yim W.C."/>
            <person name="Jenkins J."/>
            <person name="Mckie-Krisberg Z.M."/>
            <person name="Prochnik S."/>
            <person name="Lindquist E."/>
            <person name="Dockter R.B."/>
            <person name="Adam C."/>
            <person name="Molina H."/>
            <person name="Bunkerborg J."/>
            <person name="Jin E."/>
            <person name="Buchheim M."/>
            <person name="Magnuson J."/>
        </authorList>
    </citation>
    <scope>NUCLEOTIDE SEQUENCE</scope>
    <source>
        <strain evidence="1">CCAP 19/18</strain>
    </source>
</reference>
<sequence length="95" mass="10665">MQVVCIRKHVFCGEDGNCLFVAWSVLLIGMSASQGQEHWPLHRRILHSSWVLQERTLIHAYVCVEVGGASQNTSCVAYILLTYGADTSRAVKECW</sequence>
<evidence type="ECO:0000313" key="2">
    <source>
        <dbReference type="Proteomes" id="UP000815325"/>
    </source>
</evidence>
<organism evidence="1 2">
    <name type="scientific">Dunaliella salina</name>
    <name type="common">Green alga</name>
    <name type="synonym">Protococcus salinus</name>
    <dbReference type="NCBI Taxonomy" id="3046"/>
    <lineage>
        <taxon>Eukaryota</taxon>
        <taxon>Viridiplantae</taxon>
        <taxon>Chlorophyta</taxon>
        <taxon>core chlorophytes</taxon>
        <taxon>Chlorophyceae</taxon>
        <taxon>CS clade</taxon>
        <taxon>Chlamydomonadales</taxon>
        <taxon>Dunaliellaceae</taxon>
        <taxon>Dunaliella</taxon>
    </lineage>
</organism>
<proteinExistence type="predicted"/>
<comment type="caution">
    <text evidence="1">The sequence shown here is derived from an EMBL/GenBank/DDBJ whole genome shotgun (WGS) entry which is preliminary data.</text>
</comment>
<keyword evidence="2" id="KW-1185">Reference proteome</keyword>
<evidence type="ECO:0000313" key="1">
    <source>
        <dbReference type="EMBL" id="KAF5832730.1"/>
    </source>
</evidence>
<evidence type="ECO:0008006" key="3">
    <source>
        <dbReference type="Google" id="ProtNLM"/>
    </source>
</evidence>